<dbReference type="PROSITE" id="PS51387">
    <property type="entry name" value="FAD_PCMH"/>
    <property type="match status" value="1"/>
</dbReference>
<evidence type="ECO:0000259" key="6">
    <source>
        <dbReference type="PROSITE" id="PS51387"/>
    </source>
</evidence>
<feature type="domain" description="FAD-binding PCMH-type" evidence="6">
    <location>
        <begin position="65"/>
        <end position="237"/>
    </location>
</feature>
<dbReference type="Pfam" id="PF01565">
    <property type="entry name" value="FAD_binding_4"/>
    <property type="match status" value="1"/>
</dbReference>
<keyword evidence="4" id="KW-0560">Oxidoreductase</keyword>
<gene>
    <name evidence="7" type="ORF">DDE83_005106</name>
</gene>
<dbReference type="GO" id="GO:0016491">
    <property type="term" value="F:oxidoreductase activity"/>
    <property type="evidence" value="ECO:0007669"/>
    <property type="project" value="UniProtKB-KW"/>
</dbReference>
<evidence type="ECO:0000256" key="4">
    <source>
        <dbReference type="ARBA" id="ARBA00023002"/>
    </source>
</evidence>
<comment type="caution">
    <text evidence="7">The sequence shown here is derived from an EMBL/GenBank/DDBJ whole genome shotgun (WGS) entry which is preliminary data.</text>
</comment>
<dbReference type="EMBL" id="QGDH01000067">
    <property type="protein sequence ID" value="RAR10241.1"/>
    <property type="molecule type" value="Genomic_DNA"/>
</dbReference>
<dbReference type="InterPro" id="IPR050416">
    <property type="entry name" value="FAD-linked_Oxidoreductase"/>
</dbReference>
<dbReference type="AlphaFoldDB" id="A0A364N2R5"/>
<dbReference type="Proteomes" id="UP000249619">
    <property type="component" value="Unassembled WGS sequence"/>
</dbReference>
<keyword evidence="5" id="KW-0732">Signal</keyword>
<feature type="signal peptide" evidence="5">
    <location>
        <begin position="1"/>
        <end position="21"/>
    </location>
</feature>
<evidence type="ECO:0000256" key="5">
    <source>
        <dbReference type="SAM" id="SignalP"/>
    </source>
</evidence>
<organism evidence="7 8">
    <name type="scientific">Stemphylium lycopersici</name>
    <name type="common">Tomato gray leaf spot disease fungus</name>
    <name type="synonym">Thyrospora lycopersici</name>
    <dbReference type="NCBI Taxonomy" id="183478"/>
    <lineage>
        <taxon>Eukaryota</taxon>
        <taxon>Fungi</taxon>
        <taxon>Dikarya</taxon>
        <taxon>Ascomycota</taxon>
        <taxon>Pezizomycotina</taxon>
        <taxon>Dothideomycetes</taxon>
        <taxon>Pleosporomycetidae</taxon>
        <taxon>Pleosporales</taxon>
        <taxon>Pleosporineae</taxon>
        <taxon>Pleosporaceae</taxon>
        <taxon>Stemphylium</taxon>
    </lineage>
</organism>
<evidence type="ECO:0000256" key="3">
    <source>
        <dbReference type="ARBA" id="ARBA00022827"/>
    </source>
</evidence>
<protein>
    <submittedName>
        <fullName evidence="7">FAD binding domain containing protein</fullName>
    </submittedName>
</protein>
<dbReference type="GO" id="GO:0071949">
    <property type="term" value="F:FAD binding"/>
    <property type="evidence" value="ECO:0007669"/>
    <property type="project" value="InterPro"/>
</dbReference>
<reference evidence="8" key="1">
    <citation type="submission" date="2018-05" db="EMBL/GenBank/DDBJ databases">
        <title>Draft genome sequence of Stemphylium lycopersici strain CIDEFI 213.</title>
        <authorList>
            <person name="Medina R."/>
            <person name="Franco M.E.E."/>
            <person name="Lucentini C.G."/>
            <person name="Saparrat M.C.N."/>
            <person name="Balatti P.A."/>
        </authorList>
    </citation>
    <scope>NUCLEOTIDE SEQUENCE [LARGE SCALE GENOMIC DNA]</scope>
    <source>
        <strain evidence="8">CIDEFI 213</strain>
    </source>
</reference>
<dbReference type="InterPro" id="IPR006094">
    <property type="entry name" value="Oxid_FAD_bind_N"/>
</dbReference>
<evidence type="ECO:0000256" key="2">
    <source>
        <dbReference type="ARBA" id="ARBA00022630"/>
    </source>
</evidence>
<keyword evidence="8" id="KW-1185">Reference proteome</keyword>
<sequence length="509" mass="55289">MASIASLTLGTLLLGAQIALAVPSKATTKACDEITKALPGKVLTPGLLSVEYLHETQQYWATNLREVKPACIVQPNSAQDISLAVKTLNKYPTVRFATRSGGHDPNQGHATVQDGVLITMTDMVGATYDAAEDVAYVRPGGEWNDVIGDLEKSRVAISGGRLGLVGVGGLLLGGGLSFLSAQEGMAGDNIIGWETVMANGSIVNIDAATQPDLAQAMRGCSGSMGIVTQFKAKVHHMDDVWGGSCLYDESKSDELYAALHEYVGHGADDPKSAIIFTDLSLGVGIRSKILFYFYDGPSPPKTGPFADFLNVSNPACLPKRQKYSELLKANGEPVRLLNARSFFRTKTIPYIASRPQMYKEISDKLAEVTAVFLNSPPLVRAVQFSVDFQPLPSLFGKISESKGGNAMGLTASDPDRIVLIYQGAWNLPSDDELAHNIARNVTAWLDEVVPQWMEEAGMPKDMYMPLFLNDAMYDQQVFQSYRDYEKFKALQRSVDPEGFFSTRTGGFKF</sequence>
<dbReference type="STRING" id="183478.A0A364N2R5"/>
<name>A0A364N2R5_STELY</name>
<dbReference type="SUPFAM" id="SSF56176">
    <property type="entry name" value="FAD-binding/transporter-associated domain-like"/>
    <property type="match status" value="1"/>
</dbReference>
<dbReference type="OrthoDB" id="2151789at2759"/>
<comment type="similarity">
    <text evidence="1">Belongs to the oxygen-dependent FAD-linked oxidoreductase family.</text>
</comment>
<evidence type="ECO:0000313" key="8">
    <source>
        <dbReference type="Proteomes" id="UP000249619"/>
    </source>
</evidence>
<feature type="chain" id="PRO_5016949787" evidence="5">
    <location>
        <begin position="22"/>
        <end position="509"/>
    </location>
</feature>
<accession>A0A364N2R5</accession>
<evidence type="ECO:0000256" key="1">
    <source>
        <dbReference type="ARBA" id="ARBA00005466"/>
    </source>
</evidence>
<proteinExistence type="inferred from homology"/>
<dbReference type="InterPro" id="IPR016169">
    <property type="entry name" value="FAD-bd_PCMH_sub2"/>
</dbReference>
<dbReference type="InterPro" id="IPR016166">
    <property type="entry name" value="FAD-bd_PCMH"/>
</dbReference>
<keyword evidence="2" id="KW-0285">Flavoprotein</keyword>
<dbReference type="PANTHER" id="PTHR42973">
    <property type="entry name" value="BINDING OXIDOREDUCTASE, PUTATIVE (AFU_ORTHOLOGUE AFUA_1G17690)-RELATED"/>
    <property type="match status" value="1"/>
</dbReference>
<evidence type="ECO:0000313" key="7">
    <source>
        <dbReference type="EMBL" id="RAR10241.1"/>
    </source>
</evidence>
<dbReference type="Gene3D" id="3.30.465.10">
    <property type="match status" value="1"/>
</dbReference>
<dbReference type="PANTHER" id="PTHR42973:SF13">
    <property type="entry name" value="FAD-BINDING PCMH-TYPE DOMAIN-CONTAINING PROTEIN"/>
    <property type="match status" value="1"/>
</dbReference>
<keyword evidence="3" id="KW-0274">FAD</keyword>
<dbReference type="InterPro" id="IPR036318">
    <property type="entry name" value="FAD-bd_PCMH-like_sf"/>
</dbReference>